<comment type="caution">
    <text evidence="1">The sequence shown here is derived from an EMBL/GenBank/DDBJ whole genome shotgun (WGS) entry which is preliminary data.</text>
</comment>
<reference evidence="1 2" key="1">
    <citation type="journal article" date="2018" name="Genome Biol. Evol.">
        <title>Multiple Roots of Fruiting Body Formation in Amoebozoa.</title>
        <authorList>
            <person name="Hillmann F."/>
            <person name="Forbes G."/>
            <person name="Novohradska S."/>
            <person name="Ferling I."/>
            <person name="Riege K."/>
            <person name="Groth M."/>
            <person name="Westermann M."/>
            <person name="Marz M."/>
            <person name="Spaller T."/>
            <person name="Winckler T."/>
            <person name="Schaap P."/>
            <person name="Glockner G."/>
        </authorList>
    </citation>
    <scope>NUCLEOTIDE SEQUENCE [LARGE SCALE GENOMIC DNA]</scope>
    <source>
        <strain evidence="1 2">Jena</strain>
    </source>
</reference>
<protein>
    <recommendedName>
        <fullName evidence="3">EF-hand domain-containing protein</fullName>
    </recommendedName>
</protein>
<dbReference type="InParanoid" id="A0A2P6NKQ2"/>
<dbReference type="AlphaFoldDB" id="A0A2P6NKQ2"/>
<organism evidence="1 2">
    <name type="scientific">Planoprotostelium fungivorum</name>
    <dbReference type="NCBI Taxonomy" id="1890364"/>
    <lineage>
        <taxon>Eukaryota</taxon>
        <taxon>Amoebozoa</taxon>
        <taxon>Evosea</taxon>
        <taxon>Variosea</taxon>
        <taxon>Cavosteliida</taxon>
        <taxon>Cavosteliaceae</taxon>
        <taxon>Planoprotostelium</taxon>
    </lineage>
</organism>
<evidence type="ECO:0008006" key="3">
    <source>
        <dbReference type="Google" id="ProtNLM"/>
    </source>
</evidence>
<accession>A0A2P6NKQ2</accession>
<evidence type="ECO:0000313" key="2">
    <source>
        <dbReference type="Proteomes" id="UP000241769"/>
    </source>
</evidence>
<dbReference type="EMBL" id="MDYQ01000061">
    <property type="protein sequence ID" value="PRP84550.1"/>
    <property type="molecule type" value="Genomic_DNA"/>
</dbReference>
<dbReference type="Proteomes" id="UP000241769">
    <property type="component" value="Unassembled WGS sequence"/>
</dbReference>
<name>A0A2P6NKQ2_9EUKA</name>
<sequence length="404" mass="44631">MSALNNSNVANKLEANLANKMATGYVDHEAQLLGKQGAHHNPLDRNFDGKVDFRDLKSNNNATFAHNPLDKNFDGKVDYKDFAGQSSSFGQTSTFQQNNVLNQGAYIQGTKRASLVRAQPTIVETIQKDIVIQERIHPVQKEEIQPIIYREREQLDVKQVTQMLHETQIHPTIIQQRELPAQRREAVVERGAAITENFVAASREVDAVTRTQVVHAPIVQEVIKKTIIEEIQPVLERDIIQSTVIQNTQPIYEKIVEAPSVFRSTTIVQDRGFIGGDLAALEAQGFNLGAAGKRLSANYSQTAFTSTSTMAHNPLDRNFDGKVDYKDFAGQPSMLGQNMSAPLAGENLLTSHGLKRRSLVEALPQSYSYLNNGLGNNLDSKIVQQEMLAGNAMSNSALPSKSVL</sequence>
<gene>
    <name evidence="1" type="ORF">PROFUN_05885</name>
</gene>
<keyword evidence="2" id="KW-1185">Reference proteome</keyword>
<proteinExistence type="predicted"/>
<evidence type="ECO:0000313" key="1">
    <source>
        <dbReference type="EMBL" id="PRP84550.1"/>
    </source>
</evidence>
<dbReference type="OrthoDB" id="2118965at2759"/>